<evidence type="ECO:0000313" key="2">
    <source>
        <dbReference type="Proteomes" id="UP001195769"/>
    </source>
</evidence>
<reference evidence="1" key="1">
    <citation type="journal article" date="2020" name="New Phytol.">
        <title>Comparative genomics reveals dynamic genome evolution in host specialist ectomycorrhizal fungi.</title>
        <authorList>
            <person name="Lofgren L.A."/>
            <person name="Nguyen N.H."/>
            <person name="Vilgalys R."/>
            <person name="Ruytinx J."/>
            <person name="Liao H.L."/>
            <person name="Branco S."/>
            <person name="Kuo A."/>
            <person name="LaButti K."/>
            <person name="Lipzen A."/>
            <person name="Andreopoulos W."/>
            <person name="Pangilinan J."/>
            <person name="Riley R."/>
            <person name="Hundley H."/>
            <person name="Na H."/>
            <person name="Barry K."/>
            <person name="Grigoriev I.V."/>
            <person name="Stajich J.E."/>
            <person name="Kennedy P.G."/>
        </authorList>
    </citation>
    <scope>NUCLEOTIDE SEQUENCE</scope>
    <source>
        <strain evidence="1">FC203</strain>
    </source>
</reference>
<proteinExistence type="predicted"/>
<accession>A0AAD4DNX5</accession>
<sequence length="318" mass="36071">MFLKEDRNNRSWTSRLLAALFRPFMPEEVLPELPHLLFHSGPRPGGSVPVTNWYSWMVDDRPDNRYSMCSLSRIDYCKCTDGAEHEFLLFYFRHFISSAEAVVCADRTVERGNGSRQSSDIISPSSKETAASDHALLLGSPEDAVRHLRDKPGHYRKLCTLTFSPSSAPSALHVAAVLCLVHQQAPAYNLYEQQCYWYADSVWMSLKKLFSQNQESCKDHNARTHYCGVAMSRPSSATVEAVCAAYPPEWQKTMDKLTQVKQCREAELAQSRQEGFTEAEQAADERVRRADERVCRVQAENEQLRARLAALEGRTTAI</sequence>
<dbReference type="AlphaFoldDB" id="A0AAD4DNX5"/>
<gene>
    <name evidence="1" type="ORF">F5891DRAFT_1081391</name>
</gene>
<organism evidence="1 2">
    <name type="scientific">Suillus fuscotomentosus</name>
    <dbReference type="NCBI Taxonomy" id="1912939"/>
    <lineage>
        <taxon>Eukaryota</taxon>
        <taxon>Fungi</taxon>
        <taxon>Dikarya</taxon>
        <taxon>Basidiomycota</taxon>
        <taxon>Agaricomycotina</taxon>
        <taxon>Agaricomycetes</taxon>
        <taxon>Agaricomycetidae</taxon>
        <taxon>Boletales</taxon>
        <taxon>Suillineae</taxon>
        <taxon>Suillaceae</taxon>
        <taxon>Suillus</taxon>
    </lineage>
</organism>
<dbReference type="GeneID" id="64657727"/>
<protein>
    <submittedName>
        <fullName evidence="1">Uncharacterized protein</fullName>
    </submittedName>
</protein>
<keyword evidence="2" id="KW-1185">Reference proteome</keyword>
<dbReference type="RefSeq" id="XP_041216697.1">
    <property type="nucleotide sequence ID" value="XM_041363429.1"/>
</dbReference>
<comment type="caution">
    <text evidence="1">The sequence shown here is derived from an EMBL/GenBank/DDBJ whole genome shotgun (WGS) entry which is preliminary data.</text>
</comment>
<dbReference type="Proteomes" id="UP001195769">
    <property type="component" value="Unassembled WGS sequence"/>
</dbReference>
<dbReference type="EMBL" id="JABBWK010000244">
    <property type="protein sequence ID" value="KAG1886856.1"/>
    <property type="molecule type" value="Genomic_DNA"/>
</dbReference>
<evidence type="ECO:0000313" key="1">
    <source>
        <dbReference type="EMBL" id="KAG1886856.1"/>
    </source>
</evidence>
<name>A0AAD4DNX5_9AGAM</name>